<protein>
    <submittedName>
        <fullName evidence="1">Uncharacterized protein</fullName>
    </submittedName>
</protein>
<sequence>MKPMKRYLVYAGKVVCLLACIAFYKSCGVRTAEESLVFTAAELEENNFSQFRPYPIAKRVAPQRRNITKTQIAIVIMVKDATNDENYRIAVNSIRCYAEIHGYAYYHIDYSKNKTLQRMCPQEDFLFARHCIMVDLMKGVPNEWFLFFGADNGVINPIRRIEEYLPAETTVDVVFYNRFYNDEIMADTYLIRNTKRSHIFLNRWAEYYNLTKDYECSGTDNGAIQKGQGWSRDGWVTGTKWFERDLFFHGWKKEKLYTEWNLPFTSTDLFDKTCSAGDFERWKYDPQFKADCLDVDLELHLFFEKSRTKYYERLQTLRQMDIFPVKFYQKYGL</sequence>
<dbReference type="Pfam" id="PF03314">
    <property type="entry name" value="DUF273"/>
    <property type="match status" value="1"/>
</dbReference>
<dbReference type="InterPro" id="IPR004988">
    <property type="entry name" value="DUF273"/>
</dbReference>
<evidence type="ECO:0000313" key="1">
    <source>
        <dbReference type="EMBL" id="CAJ0587398.1"/>
    </source>
</evidence>
<feature type="non-terminal residue" evidence="1">
    <location>
        <position position="333"/>
    </location>
</feature>
<dbReference type="PANTHER" id="PTHR31562">
    <property type="entry name" value="PROTEIN CBG18972"/>
    <property type="match status" value="1"/>
</dbReference>
<dbReference type="Proteomes" id="UP001177023">
    <property type="component" value="Unassembled WGS sequence"/>
</dbReference>
<proteinExistence type="predicted"/>
<accession>A0AA36DHL7</accession>
<name>A0AA36DHL7_9BILA</name>
<gene>
    <name evidence="1" type="ORF">MSPICULIGERA_LOCUS25367</name>
</gene>
<dbReference type="InterPro" id="IPR029044">
    <property type="entry name" value="Nucleotide-diphossugar_trans"/>
</dbReference>
<reference evidence="1" key="1">
    <citation type="submission" date="2023-06" db="EMBL/GenBank/DDBJ databases">
        <authorList>
            <person name="Delattre M."/>
        </authorList>
    </citation>
    <scope>NUCLEOTIDE SEQUENCE</scope>
    <source>
        <strain evidence="1">AF72</strain>
    </source>
</reference>
<dbReference type="Gene3D" id="3.90.550.10">
    <property type="entry name" value="Spore Coat Polysaccharide Biosynthesis Protein SpsA, Chain A"/>
    <property type="match status" value="1"/>
</dbReference>
<organism evidence="1 2">
    <name type="scientific">Mesorhabditis spiculigera</name>
    <dbReference type="NCBI Taxonomy" id="96644"/>
    <lineage>
        <taxon>Eukaryota</taxon>
        <taxon>Metazoa</taxon>
        <taxon>Ecdysozoa</taxon>
        <taxon>Nematoda</taxon>
        <taxon>Chromadorea</taxon>
        <taxon>Rhabditida</taxon>
        <taxon>Rhabditina</taxon>
        <taxon>Rhabditomorpha</taxon>
        <taxon>Rhabditoidea</taxon>
        <taxon>Rhabditidae</taxon>
        <taxon>Mesorhabditinae</taxon>
        <taxon>Mesorhabditis</taxon>
    </lineage>
</organism>
<comment type="caution">
    <text evidence="1">The sequence shown here is derived from an EMBL/GenBank/DDBJ whole genome shotgun (WGS) entry which is preliminary data.</text>
</comment>
<keyword evidence="2" id="KW-1185">Reference proteome</keyword>
<dbReference type="AlphaFoldDB" id="A0AA36DHL7"/>
<evidence type="ECO:0000313" key="2">
    <source>
        <dbReference type="Proteomes" id="UP001177023"/>
    </source>
</evidence>
<dbReference type="EMBL" id="CATQJA010002710">
    <property type="protein sequence ID" value="CAJ0587398.1"/>
    <property type="molecule type" value="Genomic_DNA"/>
</dbReference>
<dbReference type="PANTHER" id="PTHR31562:SF2">
    <property type="entry name" value="NUCLEOTIDE-DIPHOSPHO-SUGAR TRANSFERASE"/>
    <property type="match status" value="1"/>
</dbReference>